<dbReference type="EMBL" id="CP011452">
    <property type="protein sequence ID" value="AKH42790.1"/>
    <property type="molecule type" value="Genomic_DNA"/>
</dbReference>
<protein>
    <submittedName>
        <fullName evidence="2">Serine/threonine-protein phosphatase 1</fullName>
        <ecNumber evidence="2">3.1.3.16</ecNumber>
    </submittedName>
</protein>
<dbReference type="Gene3D" id="3.60.21.10">
    <property type="match status" value="1"/>
</dbReference>
<gene>
    <name evidence="2" type="primary">pphA_2</name>
    <name evidence="2" type="ORF">WYH_01754</name>
</gene>
<dbReference type="GO" id="GO:0005737">
    <property type="term" value="C:cytoplasm"/>
    <property type="evidence" value="ECO:0007669"/>
    <property type="project" value="TreeGrafter"/>
</dbReference>
<dbReference type="EC" id="3.1.3.16" evidence="2"/>
<reference evidence="2" key="1">
    <citation type="submission" date="2015-05" db="EMBL/GenBank/DDBJ databases">
        <title>The complete genome of Altererythrobacter atlanticus strain 26DY36.</title>
        <authorList>
            <person name="Wu Y.-H."/>
            <person name="Cheng H."/>
            <person name="Wu X.-W."/>
        </authorList>
    </citation>
    <scope>NUCLEOTIDE SEQUENCE [LARGE SCALE GENOMIC DNA]</scope>
    <source>
        <strain evidence="2">26DY36</strain>
    </source>
</reference>
<dbReference type="Pfam" id="PF00149">
    <property type="entry name" value="Metallophos"/>
    <property type="match status" value="1"/>
</dbReference>
<dbReference type="STRING" id="1267766.WYH_01754"/>
<dbReference type="RefSeq" id="WP_046903515.1">
    <property type="nucleotide sequence ID" value="NZ_CP011452.2"/>
</dbReference>
<dbReference type="GO" id="GO:0110154">
    <property type="term" value="P:RNA decapping"/>
    <property type="evidence" value="ECO:0007669"/>
    <property type="project" value="TreeGrafter"/>
</dbReference>
<name>A0A0F7KVK5_9SPHN</name>
<dbReference type="PANTHER" id="PTHR42850:SF4">
    <property type="entry name" value="ZINC-DEPENDENT ENDOPOLYPHOSPHATASE"/>
    <property type="match status" value="1"/>
</dbReference>
<proteinExistence type="predicted"/>
<keyword evidence="2" id="KW-0378">Hydrolase</keyword>
<dbReference type="KEGG" id="aay:WYH_01754"/>
<feature type="domain" description="Calcineurin-like phosphoesterase" evidence="1">
    <location>
        <begin position="19"/>
        <end position="211"/>
    </location>
</feature>
<sequence length="247" mass="26964">MLGLSRNRVKTAQTAAGERVYAIGDVHGCHALLRRLIEMIVEDCERGPRDFDHMRIIFLGDLIDRGPSSGACLQLVHDLVAESGSELILGNHEDMMLESIRGNPAAQRAWLANGGDATLYSYGVSPPSSGEDSFDFADRLARAVPEHIVGLLETAATQASSGDYLFVHAGVRPGVPLKQQDPLDLYSIREEFTHSADWHGAMVVHGHSMVDDVEVYPNRIACDTGAYRTGKLSCICVQDRDLYALTT</sequence>
<keyword evidence="3" id="KW-1185">Reference proteome</keyword>
<dbReference type="GO" id="GO:0008803">
    <property type="term" value="F:bis(5'-nucleosyl)-tetraphosphatase (symmetrical) activity"/>
    <property type="evidence" value="ECO:0007669"/>
    <property type="project" value="TreeGrafter"/>
</dbReference>
<dbReference type="GO" id="GO:0004722">
    <property type="term" value="F:protein serine/threonine phosphatase activity"/>
    <property type="evidence" value="ECO:0007669"/>
    <property type="project" value="UniProtKB-EC"/>
</dbReference>
<dbReference type="OrthoDB" id="9807890at2"/>
<dbReference type="AlphaFoldDB" id="A0A0F7KVK5"/>
<dbReference type="InterPro" id="IPR029052">
    <property type="entry name" value="Metallo-depent_PP-like"/>
</dbReference>
<evidence type="ECO:0000313" key="2">
    <source>
        <dbReference type="EMBL" id="AKH42790.1"/>
    </source>
</evidence>
<dbReference type="PATRIC" id="fig|1267766.3.peg.1770"/>
<dbReference type="SUPFAM" id="SSF56300">
    <property type="entry name" value="Metallo-dependent phosphatases"/>
    <property type="match status" value="1"/>
</dbReference>
<dbReference type="InterPro" id="IPR050126">
    <property type="entry name" value="Ap4A_hydrolase"/>
</dbReference>
<evidence type="ECO:0000259" key="1">
    <source>
        <dbReference type="Pfam" id="PF00149"/>
    </source>
</evidence>
<organism evidence="2 3">
    <name type="scientific">Croceibacterium atlanticum</name>
    <dbReference type="NCBI Taxonomy" id="1267766"/>
    <lineage>
        <taxon>Bacteria</taxon>
        <taxon>Pseudomonadati</taxon>
        <taxon>Pseudomonadota</taxon>
        <taxon>Alphaproteobacteria</taxon>
        <taxon>Sphingomonadales</taxon>
        <taxon>Erythrobacteraceae</taxon>
        <taxon>Croceibacterium</taxon>
    </lineage>
</organism>
<dbReference type="Proteomes" id="UP000034392">
    <property type="component" value="Chromosome"/>
</dbReference>
<accession>A0A0F7KVK5</accession>
<dbReference type="InterPro" id="IPR004843">
    <property type="entry name" value="Calcineurin-like_PHP"/>
</dbReference>
<dbReference type="PANTHER" id="PTHR42850">
    <property type="entry name" value="METALLOPHOSPHOESTERASE"/>
    <property type="match status" value="1"/>
</dbReference>
<evidence type="ECO:0000313" key="3">
    <source>
        <dbReference type="Proteomes" id="UP000034392"/>
    </source>
</evidence>